<keyword evidence="2" id="KW-1133">Transmembrane helix</keyword>
<dbReference type="EMBL" id="BK016095">
    <property type="protein sequence ID" value="DAF94688.1"/>
    <property type="molecule type" value="Genomic_DNA"/>
</dbReference>
<evidence type="ECO:0000256" key="1">
    <source>
        <dbReference type="SAM" id="Coils"/>
    </source>
</evidence>
<keyword evidence="1" id="KW-0175">Coiled coil</keyword>
<evidence type="ECO:0000313" key="3">
    <source>
        <dbReference type="EMBL" id="DAF94688.1"/>
    </source>
</evidence>
<evidence type="ECO:0000256" key="2">
    <source>
        <dbReference type="SAM" id="Phobius"/>
    </source>
</evidence>
<sequence>MDPAVAGLSLSGLGITESIGIALLTLVTTLTTTVIVQRTLWRTKALESAAARAVAEREAETAKAQLAQSELQLTLEAGTRLREDLWRKIEKLEAQQAEMEHTIDAMRSERILDVQVRLTLRTLLETYPNPPGRPVIPSAVERVLAISEDTDNLIRDRDSRR</sequence>
<organism evidence="3">
    <name type="scientific">Siphoviridae sp. ctvph17</name>
    <dbReference type="NCBI Taxonomy" id="2825724"/>
    <lineage>
        <taxon>Viruses</taxon>
        <taxon>Duplodnaviria</taxon>
        <taxon>Heunggongvirae</taxon>
        <taxon>Uroviricota</taxon>
        <taxon>Caudoviricetes</taxon>
    </lineage>
</organism>
<accession>A0A8S5UJN2</accession>
<name>A0A8S5UJN2_9CAUD</name>
<feature type="transmembrane region" description="Helical" evidence="2">
    <location>
        <begin position="12"/>
        <end position="36"/>
    </location>
</feature>
<feature type="coiled-coil region" evidence="1">
    <location>
        <begin position="52"/>
        <end position="109"/>
    </location>
</feature>
<proteinExistence type="predicted"/>
<keyword evidence="2" id="KW-0472">Membrane</keyword>
<protein>
    <submittedName>
        <fullName evidence="3">Uncharacterized protein</fullName>
    </submittedName>
</protein>
<reference evidence="3" key="1">
    <citation type="journal article" date="2021" name="Proc. Natl. Acad. Sci. U.S.A.">
        <title>A Catalog of Tens of Thousands of Viruses from Human Metagenomes Reveals Hidden Associations with Chronic Diseases.</title>
        <authorList>
            <person name="Tisza M.J."/>
            <person name="Buck C.B."/>
        </authorList>
    </citation>
    <scope>NUCLEOTIDE SEQUENCE</scope>
    <source>
        <strain evidence="3">Ctvph17</strain>
    </source>
</reference>
<keyword evidence="2" id="KW-0812">Transmembrane</keyword>